<dbReference type="GO" id="GO:0008168">
    <property type="term" value="F:methyltransferase activity"/>
    <property type="evidence" value="ECO:0007669"/>
    <property type="project" value="UniProtKB-KW"/>
</dbReference>
<dbReference type="Gene3D" id="3.40.50.150">
    <property type="entry name" value="Vaccinia Virus protein VP39"/>
    <property type="match status" value="1"/>
</dbReference>
<proteinExistence type="predicted"/>
<dbReference type="Gene3D" id="6.10.250.3100">
    <property type="match status" value="1"/>
</dbReference>
<reference evidence="4" key="1">
    <citation type="submission" date="2017-09" db="EMBL/GenBank/DDBJ databases">
        <title>Depth-based differentiation of microbial function through sediment-hosted aquifers and enrichment of novel symbionts in the deep terrestrial subsurface.</title>
        <authorList>
            <person name="Probst A.J."/>
            <person name="Ladd B."/>
            <person name="Jarett J.K."/>
            <person name="Geller-Mcgrath D.E."/>
            <person name="Sieber C.M.K."/>
            <person name="Emerson J.B."/>
            <person name="Anantharaman K."/>
            <person name="Thomas B.C."/>
            <person name="Malmstrom R."/>
            <person name="Stieglmeier M."/>
            <person name="Klingl A."/>
            <person name="Woyke T."/>
            <person name="Ryan C.M."/>
            <person name="Banfield J.F."/>
        </authorList>
    </citation>
    <scope>NUCLEOTIDE SEQUENCE [LARGE SCALE GENOMIC DNA]</scope>
</reference>
<dbReference type="AlphaFoldDB" id="A0A2M6WDC1"/>
<feature type="domain" description="C-methyltransferase" evidence="2">
    <location>
        <begin position="266"/>
        <end position="421"/>
    </location>
</feature>
<dbReference type="Pfam" id="PF08421">
    <property type="entry name" value="Methyltransf_13"/>
    <property type="match status" value="1"/>
</dbReference>
<name>A0A2M6WDC1_9BACT</name>
<dbReference type="Pfam" id="PF08484">
    <property type="entry name" value="Methyltransf_14"/>
    <property type="match status" value="1"/>
</dbReference>
<dbReference type="InterPro" id="IPR029063">
    <property type="entry name" value="SAM-dependent_MTases_sf"/>
</dbReference>
<evidence type="ECO:0000259" key="1">
    <source>
        <dbReference type="Pfam" id="PF08421"/>
    </source>
</evidence>
<dbReference type="InterPro" id="IPR013630">
    <property type="entry name" value="Methyltransf_Zn-bd_dom_put"/>
</dbReference>
<dbReference type="Gene3D" id="6.20.50.110">
    <property type="entry name" value="Methyltransferase, zinc-binding domain"/>
    <property type="match status" value="1"/>
</dbReference>
<keyword evidence="3" id="KW-0808">Transferase</keyword>
<dbReference type="PANTHER" id="PTHR43861:SF5">
    <property type="entry name" value="BLL5978 PROTEIN"/>
    <property type="match status" value="1"/>
</dbReference>
<organism evidence="3 4">
    <name type="scientific">Candidatus Komeilibacteria bacterium CG10_big_fil_rev_8_21_14_0_10_41_13</name>
    <dbReference type="NCBI Taxonomy" id="1974476"/>
    <lineage>
        <taxon>Bacteria</taxon>
        <taxon>Candidatus Komeiliibacteriota</taxon>
    </lineage>
</organism>
<keyword evidence="3" id="KW-0489">Methyltransferase</keyword>
<evidence type="ECO:0000313" key="4">
    <source>
        <dbReference type="Proteomes" id="UP000230543"/>
    </source>
</evidence>
<dbReference type="InterPro" id="IPR038576">
    <property type="entry name" value="Methyltransf_Zn-bd_dom_put_sf"/>
</dbReference>
<protein>
    <submittedName>
        <fullName evidence="3">Class I SAM-dependent methyltransferase</fullName>
    </submittedName>
</protein>
<dbReference type="InterPro" id="IPR013691">
    <property type="entry name" value="MeTrfase_14"/>
</dbReference>
<accession>A0A2M6WDC1</accession>
<evidence type="ECO:0000313" key="3">
    <source>
        <dbReference type="EMBL" id="PIT90776.1"/>
    </source>
</evidence>
<dbReference type="EMBL" id="PFBO01000010">
    <property type="protein sequence ID" value="PIT90776.1"/>
    <property type="molecule type" value="Genomic_DNA"/>
</dbReference>
<sequence>MVKTTNYQALQYHDAAPGYLDHCQITGSKNLFEAIDLGHQPPCDALLNSKTINEPESSYPLKLMICPDSGLAQLDYVVEGEIIYPADYPYRAGISQPLIEYQQAFADSVVEKLNIPKESLCVDIGSNDGTLLTGFRRRGMKVLGVEPTNIAKVAKAENQIDTIQRFFTEEVARNIVSEYGQAKVATMSNVFAHMAPLGEVMRGLVKLLDQDGVFISESQYLLDVLESNQFDGIYHEHIRNYSFKSLVTLFPYYGMEVFDVQRANRYGGNIRIYAGFKGERPIKPSVPELLSLEEEKGLFKPETWVQWKKRVEENRYKFMELAYEAKRKGQKFVADSCPGRGAVLFNYYGIDHNLVPYISQLPGSEKIGQYLPGTHIPIVDNEIILKDQPDYIVILAWHYGDYIMKNWRAKGVKSKFVVPLPEFKVISD</sequence>
<comment type="caution">
    <text evidence="3">The sequence shown here is derived from an EMBL/GenBank/DDBJ whole genome shotgun (WGS) entry which is preliminary data.</text>
</comment>
<dbReference type="Proteomes" id="UP000230543">
    <property type="component" value="Unassembled WGS sequence"/>
</dbReference>
<gene>
    <name evidence="3" type="ORF">COU22_00250</name>
</gene>
<dbReference type="GO" id="GO:0032259">
    <property type="term" value="P:methylation"/>
    <property type="evidence" value="ECO:0007669"/>
    <property type="project" value="UniProtKB-KW"/>
</dbReference>
<dbReference type="SUPFAM" id="SSF53335">
    <property type="entry name" value="S-adenosyl-L-methionine-dependent methyltransferases"/>
    <property type="match status" value="1"/>
</dbReference>
<dbReference type="PANTHER" id="PTHR43861">
    <property type="entry name" value="TRANS-ACONITATE 2-METHYLTRANSFERASE-RELATED"/>
    <property type="match status" value="1"/>
</dbReference>
<feature type="domain" description="Methyltransferase putative zinc binding" evidence="1">
    <location>
        <begin position="23"/>
        <end position="84"/>
    </location>
</feature>
<dbReference type="Gene3D" id="3.40.50.720">
    <property type="entry name" value="NAD(P)-binding Rossmann-like Domain"/>
    <property type="match status" value="1"/>
</dbReference>
<dbReference type="Pfam" id="PF13489">
    <property type="entry name" value="Methyltransf_23"/>
    <property type="match status" value="1"/>
</dbReference>
<evidence type="ECO:0000259" key="2">
    <source>
        <dbReference type="Pfam" id="PF08484"/>
    </source>
</evidence>